<feature type="domain" description="Nucleoside transporter/FeoB GTPase Gate" evidence="2">
    <location>
        <begin position="20"/>
        <end position="113"/>
    </location>
</feature>
<name>A0A069RG37_PEPLI</name>
<feature type="transmembrane region" description="Helical" evidence="1">
    <location>
        <begin position="59"/>
        <end position="81"/>
    </location>
</feature>
<feature type="transmembrane region" description="Helical" evidence="1">
    <location>
        <begin position="24"/>
        <end position="47"/>
    </location>
</feature>
<dbReference type="InterPro" id="IPR011642">
    <property type="entry name" value="Gate_dom"/>
</dbReference>
<sequence>MINSVKAGAAKGIQTTAFLAKIVIPVYFVVTIIQHTAMIDIIAKLFSPIMSLFNLPGEAAIVLVLGNCLNIYAAIGAMSAIDLTVHQATTIALMLSFSHSLFMETAVVKMLGTSASKAVFTRLAMMVIAGVASGHIGGALL</sequence>
<comment type="caution">
    <text evidence="3">The sequence shown here is derived from an EMBL/GenBank/DDBJ whole genome shotgun (WGS) entry which is preliminary data.</text>
</comment>
<organism evidence="3 4">
    <name type="scientific">Peptoclostridium litorale DSM 5388</name>
    <dbReference type="NCBI Taxonomy" id="1121324"/>
    <lineage>
        <taxon>Bacteria</taxon>
        <taxon>Bacillati</taxon>
        <taxon>Bacillota</taxon>
        <taxon>Clostridia</taxon>
        <taxon>Peptostreptococcales</taxon>
        <taxon>Peptoclostridiaceae</taxon>
        <taxon>Peptoclostridium</taxon>
    </lineage>
</organism>
<dbReference type="STRING" id="1121324.CLIT_5c00140"/>
<dbReference type="Pfam" id="PF07670">
    <property type="entry name" value="Gate"/>
    <property type="match status" value="1"/>
</dbReference>
<dbReference type="AlphaFoldDB" id="A0A069RG37"/>
<keyword evidence="1" id="KW-1133">Transmembrane helix</keyword>
<feature type="transmembrane region" description="Helical" evidence="1">
    <location>
        <begin position="119"/>
        <end position="140"/>
    </location>
</feature>
<dbReference type="EMBL" id="JJMM01000005">
    <property type="protein sequence ID" value="KDR96004.1"/>
    <property type="molecule type" value="Genomic_DNA"/>
</dbReference>
<evidence type="ECO:0000313" key="3">
    <source>
        <dbReference type="EMBL" id="KDR96004.1"/>
    </source>
</evidence>
<accession>A0A069RG37</accession>
<evidence type="ECO:0000259" key="2">
    <source>
        <dbReference type="Pfam" id="PF07670"/>
    </source>
</evidence>
<gene>
    <name evidence="3" type="ORF">CLIT_5c00140</name>
</gene>
<keyword evidence="1" id="KW-0472">Membrane</keyword>
<evidence type="ECO:0000313" key="4">
    <source>
        <dbReference type="Proteomes" id="UP000027946"/>
    </source>
</evidence>
<protein>
    <submittedName>
        <fullName evidence="3">Nucleoside recognition domain-containing protein</fullName>
    </submittedName>
</protein>
<reference evidence="3 4" key="1">
    <citation type="submission" date="2014-03" db="EMBL/GenBank/DDBJ databases">
        <title>Genome sequence of Clostridium litorale W6, DSM 5388.</title>
        <authorList>
            <person name="Poehlein A."/>
            <person name="Jagirdar A."/>
            <person name="Khonsari B."/>
            <person name="Chibani C.M."/>
            <person name="Gutierrez Gutierrez D.A."/>
            <person name="Davydova E."/>
            <person name="Alghaithi H.S."/>
            <person name="Nair K.P."/>
            <person name="Dhamotharan K."/>
            <person name="Chandran L."/>
            <person name="G W."/>
            <person name="Daniel R."/>
        </authorList>
    </citation>
    <scope>NUCLEOTIDE SEQUENCE [LARGE SCALE GENOMIC DNA]</scope>
    <source>
        <strain evidence="3 4">W6</strain>
    </source>
</reference>
<keyword evidence="4" id="KW-1185">Reference proteome</keyword>
<dbReference type="Proteomes" id="UP000027946">
    <property type="component" value="Unassembled WGS sequence"/>
</dbReference>
<dbReference type="RefSeq" id="WP_052635949.1">
    <property type="nucleotide sequence ID" value="NZ_FSRH01000007.1"/>
</dbReference>
<proteinExistence type="predicted"/>
<dbReference type="OrthoDB" id="9779080at2"/>
<keyword evidence="1" id="KW-0812">Transmembrane</keyword>
<evidence type="ECO:0000256" key="1">
    <source>
        <dbReference type="SAM" id="Phobius"/>
    </source>
</evidence>
<dbReference type="eggNOG" id="COG0370">
    <property type="taxonomic scope" value="Bacteria"/>
</dbReference>